<dbReference type="GO" id="GO:0033540">
    <property type="term" value="P:fatty acid beta-oxidation using acyl-CoA oxidase"/>
    <property type="evidence" value="ECO:0007669"/>
    <property type="project" value="TreeGrafter"/>
</dbReference>
<sequence>MEENISEHSTGPRPHQVSQRLKELLSQLHPNAVALLDAFEMLSSVLGRYDGNVYEWARQSPLNRTQGRGGALS</sequence>
<evidence type="ECO:0000256" key="5">
    <source>
        <dbReference type="ARBA" id="ARBA00036338"/>
    </source>
</evidence>
<evidence type="ECO:0000256" key="12">
    <source>
        <dbReference type="ARBA" id="ARBA00041501"/>
    </source>
</evidence>
<accession>A0A444UUS9</accession>
<comment type="catalytic activity">
    <reaction evidence="5">
        <text>(6Z,9Z,12Z,15Z,18Z,21Z)-tetracosahexaenoyl-CoA + O2 = (2E,6Z,9Z,12Z,15Z,18Z,21Z)-tetracosaheptaenoyl-CoA + H2O2</text>
        <dbReference type="Rhea" id="RHEA:39119"/>
        <dbReference type="ChEBI" id="CHEBI:15379"/>
        <dbReference type="ChEBI" id="CHEBI:16240"/>
        <dbReference type="ChEBI" id="CHEBI:74086"/>
        <dbReference type="ChEBI" id="CHEBI:76360"/>
    </reaction>
    <physiologicalReaction direction="left-to-right" evidence="5">
        <dbReference type="Rhea" id="RHEA:39120"/>
    </physiologicalReaction>
</comment>
<keyword evidence="20" id="KW-1185">Reference proteome</keyword>
<dbReference type="InterPro" id="IPR012258">
    <property type="entry name" value="Acyl-CoA_oxidase"/>
</dbReference>
<evidence type="ECO:0000256" key="6">
    <source>
        <dbReference type="ARBA" id="ARBA00036399"/>
    </source>
</evidence>
<dbReference type="GO" id="GO:0005777">
    <property type="term" value="C:peroxisome"/>
    <property type="evidence" value="ECO:0007669"/>
    <property type="project" value="InterPro"/>
</dbReference>
<dbReference type="GO" id="GO:0003997">
    <property type="term" value="F:acyl-CoA oxidase activity"/>
    <property type="evidence" value="ECO:0007669"/>
    <property type="project" value="InterPro"/>
</dbReference>
<comment type="pathway">
    <text evidence="1">Lipid metabolism; peroxisomal fatty acid beta-oxidation.</text>
</comment>
<keyword evidence="3" id="KW-0560">Oxidoreductase</keyword>
<evidence type="ECO:0000256" key="2">
    <source>
        <dbReference type="ARBA" id="ARBA00006288"/>
    </source>
</evidence>
<dbReference type="InterPro" id="IPR036250">
    <property type="entry name" value="AcylCo_DH-like_C"/>
</dbReference>
<evidence type="ECO:0000313" key="20">
    <source>
        <dbReference type="Proteomes" id="UP000289886"/>
    </source>
</evidence>
<evidence type="ECO:0000256" key="16">
    <source>
        <dbReference type="ARBA" id="ARBA00048946"/>
    </source>
</evidence>
<evidence type="ECO:0000256" key="1">
    <source>
        <dbReference type="ARBA" id="ARBA00004846"/>
    </source>
</evidence>
<reference evidence="19 20" key="1">
    <citation type="submission" date="2019-01" db="EMBL/GenBank/DDBJ databases">
        <title>Draft Genome and Complete Hox-Cluster Characterization of the Sterlet Sturgeon (Acipenser ruthenus).</title>
        <authorList>
            <person name="Wei Q."/>
        </authorList>
    </citation>
    <scope>NUCLEOTIDE SEQUENCE [LARGE SCALE GENOMIC DNA]</scope>
    <source>
        <strain evidence="19">WHYD16114868_AA</strain>
        <tissue evidence="19">Blood</tissue>
    </source>
</reference>
<evidence type="ECO:0000256" key="14">
    <source>
        <dbReference type="ARBA" id="ARBA00048334"/>
    </source>
</evidence>
<feature type="domain" description="Acyl-CoA oxidase C-terminal" evidence="18">
    <location>
        <begin position="14"/>
        <end position="66"/>
    </location>
</feature>
<evidence type="ECO:0000256" key="9">
    <source>
        <dbReference type="ARBA" id="ARBA00036791"/>
    </source>
</evidence>
<evidence type="ECO:0000256" key="3">
    <source>
        <dbReference type="ARBA" id="ARBA00023002"/>
    </source>
</evidence>
<comment type="caution">
    <text evidence="19">The sequence shown here is derived from an EMBL/GenBank/DDBJ whole genome shotgun (WGS) entry which is preliminary data.</text>
</comment>
<proteinExistence type="inferred from homology"/>
<dbReference type="GO" id="GO:0000038">
    <property type="term" value="P:very long-chain fatty acid metabolic process"/>
    <property type="evidence" value="ECO:0007669"/>
    <property type="project" value="TreeGrafter"/>
</dbReference>
<evidence type="ECO:0000256" key="11">
    <source>
        <dbReference type="ARBA" id="ARBA00041259"/>
    </source>
</evidence>
<dbReference type="Proteomes" id="UP000289886">
    <property type="component" value="Unassembled WGS sequence"/>
</dbReference>
<comment type="catalytic activity">
    <reaction evidence="7">
        <text>(5Z,8Z,11Z,14Z,17Z)-eicosapentaenoyl-CoA + O2 = (2E,5Z,8Z,11Z,14Z,17Z)-eicosahexaenoyl-CoA + H2O2</text>
        <dbReference type="Rhea" id="RHEA:69643"/>
        <dbReference type="ChEBI" id="CHEBI:15379"/>
        <dbReference type="ChEBI" id="CHEBI:16240"/>
        <dbReference type="ChEBI" id="CHEBI:73862"/>
        <dbReference type="ChEBI" id="CHEBI:187901"/>
    </reaction>
    <physiologicalReaction direction="left-to-right" evidence="7">
        <dbReference type="Rhea" id="RHEA:69644"/>
    </physiologicalReaction>
</comment>
<dbReference type="Pfam" id="PF01756">
    <property type="entry name" value="ACOX"/>
    <property type="match status" value="1"/>
</dbReference>
<dbReference type="GO" id="GO:0055088">
    <property type="term" value="P:lipid homeostasis"/>
    <property type="evidence" value="ECO:0007669"/>
    <property type="project" value="TreeGrafter"/>
</dbReference>
<dbReference type="InterPro" id="IPR002655">
    <property type="entry name" value="Acyl-CoA_oxidase_C"/>
</dbReference>
<evidence type="ECO:0000256" key="7">
    <source>
        <dbReference type="ARBA" id="ARBA00036444"/>
    </source>
</evidence>
<protein>
    <recommendedName>
        <fullName evidence="10">Peroxisomal acyl-coenzyme A oxidase 1</fullName>
    </recommendedName>
    <alternativeName>
        <fullName evidence="11">Palmitoyl-CoA oxidase</fullName>
    </alternativeName>
    <alternativeName>
        <fullName evidence="13">Peroxisomal fatty acyl-CoA oxidase</fullName>
    </alternativeName>
    <alternativeName>
        <fullName evidence="12">Straight-chain acyl-CoA oxidase</fullName>
    </alternativeName>
</protein>
<evidence type="ECO:0000256" key="4">
    <source>
        <dbReference type="ARBA" id="ARBA00036151"/>
    </source>
</evidence>
<dbReference type="AlphaFoldDB" id="A0A444UUS9"/>
<dbReference type="GO" id="GO:0005504">
    <property type="term" value="F:fatty acid binding"/>
    <property type="evidence" value="ECO:0007669"/>
    <property type="project" value="TreeGrafter"/>
</dbReference>
<name>A0A444UUS9_ACIRT</name>
<dbReference type="PANTHER" id="PTHR10909">
    <property type="entry name" value="ELECTRON TRANSPORT OXIDOREDUCTASE"/>
    <property type="match status" value="1"/>
</dbReference>
<comment type="catalytic activity">
    <reaction evidence="9">
        <text>dodecanoyl-CoA + O2 = (2E)-dodecenoyl-CoA + H2O2</text>
        <dbReference type="Rhea" id="RHEA:40171"/>
        <dbReference type="ChEBI" id="CHEBI:15379"/>
        <dbReference type="ChEBI" id="CHEBI:16240"/>
        <dbReference type="ChEBI" id="CHEBI:57330"/>
        <dbReference type="ChEBI" id="CHEBI:57375"/>
    </reaction>
    <physiologicalReaction direction="left-to-right" evidence="9">
        <dbReference type="Rhea" id="RHEA:40172"/>
    </physiologicalReaction>
</comment>
<evidence type="ECO:0000259" key="18">
    <source>
        <dbReference type="Pfam" id="PF01756"/>
    </source>
</evidence>
<comment type="catalytic activity">
    <reaction evidence="16">
        <text>tetradecanoyl-CoA + O2 = (2E)-tetradecenoyl-CoA + H2O2</text>
        <dbReference type="Rhea" id="RHEA:40183"/>
        <dbReference type="ChEBI" id="CHEBI:15379"/>
        <dbReference type="ChEBI" id="CHEBI:16240"/>
        <dbReference type="ChEBI" id="CHEBI:57385"/>
        <dbReference type="ChEBI" id="CHEBI:61405"/>
    </reaction>
    <physiologicalReaction direction="left-to-right" evidence="16">
        <dbReference type="Rhea" id="RHEA:40184"/>
    </physiologicalReaction>
</comment>
<evidence type="ECO:0000313" key="19">
    <source>
        <dbReference type="EMBL" id="RXM91922.1"/>
    </source>
</evidence>
<evidence type="ECO:0000256" key="8">
    <source>
        <dbReference type="ARBA" id="ARBA00036750"/>
    </source>
</evidence>
<dbReference type="EMBL" id="SCEB01007414">
    <property type="protein sequence ID" value="RXM91922.1"/>
    <property type="molecule type" value="Genomic_DNA"/>
</dbReference>
<evidence type="ECO:0000256" key="17">
    <source>
        <dbReference type="SAM" id="MobiDB-lite"/>
    </source>
</evidence>
<organism evidence="19 20">
    <name type="scientific">Acipenser ruthenus</name>
    <name type="common">Sterlet sturgeon</name>
    <dbReference type="NCBI Taxonomy" id="7906"/>
    <lineage>
        <taxon>Eukaryota</taxon>
        <taxon>Metazoa</taxon>
        <taxon>Chordata</taxon>
        <taxon>Craniata</taxon>
        <taxon>Vertebrata</taxon>
        <taxon>Euteleostomi</taxon>
        <taxon>Actinopterygii</taxon>
        <taxon>Chondrostei</taxon>
        <taxon>Acipenseriformes</taxon>
        <taxon>Acipenseridae</taxon>
        <taxon>Acipenser</taxon>
    </lineage>
</organism>
<dbReference type="PANTHER" id="PTHR10909:SF250">
    <property type="entry name" value="PEROXISOMAL ACYL-COENZYME A OXIDASE 1"/>
    <property type="match status" value="1"/>
</dbReference>
<feature type="region of interest" description="Disordered" evidence="17">
    <location>
        <begin position="1"/>
        <end position="20"/>
    </location>
</feature>
<evidence type="ECO:0000256" key="13">
    <source>
        <dbReference type="ARBA" id="ARBA00042468"/>
    </source>
</evidence>
<comment type="catalytic activity">
    <reaction evidence="15">
        <text>octadecanoyl-CoA + O2 = (2E)-octadecenoyl-CoA + H2O2</text>
        <dbReference type="Rhea" id="RHEA:38971"/>
        <dbReference type="ChEBI" id="CHEBI:15379"/>
        <dbReference type="ChEBI" id="CHEBI:16240"/>
        <dbReference type="ChEBI" id="CHEBI:57394"/>
        <dbReference type="ChEBI" id="CHEBI:71412"/>
    </reaction>
    <physiologicalReaction direction="left-to-right" evidence="15">
        <dbReference type="Rhea" id="RHEA:38972"/>
    </physiologicalReaction>
</comment>
<comment type="catalytic activity">
    <reaction evidence="6">
        <text>hexanoyl-CoA + O2 = (2E)-hexenoyl-CoA + H2O2</text>
        <dbReference type="Rhea" id="RHEA:40311"/>
        <dbReference type="ChEBI" id="CHEBI:15379"/>
        <dbReference type="ChEBI" id="CHEBI:16240"/>
        <dbReference type="ChEBI" id="CHEBI:62077"/>
        <dbReference type="ChEBI" id="CHEBI:62620"/>
    </reaction>
    <physiologicalReaction direction="left-to-right" evidence="6">
        <dbReference type="Rhea" id="RHEA:40312"/>
    </physiologicalReaction>
</comment>
<dbReference type="SUPFAM" id="SSF47203">
    <property type="entry name" value="Acyl-CoA dehydrogenase C-terminal domain-like"/>
    <property type="match status" value="1"/>
</dbReference>
<evidence type="ECO:0000256" key="15">
    <source>
        <dbReference type="ARBA" id="ARBA00048450"/>
    </source>
</evidence>
<evidence type="ECO:0000256" key="10">
    <source>
        <dbReference type="ARBA" id="ARBA00040310"/>
    </source>
</evidence>
<comment type="catalytic activity">
    <reaction evidence="8">
        <text>glutaryl-CoA + O2 = (2E)-glutaconyl-CoA + H2O2</text>
        <dbReference type="Rhea" id="RHEA:40315"/>
        <dbReference type="ChEBI" id="CHEBI:15379"/>
        <dbReference type="ChEBI" id="CHEBI:16240"/>
        <dbReference type="ChEBI" id="CHEBI:57353"/>
        <dbReference type="ChEBI" id="CHEBI:57378"/>
    </reaction>
    <physiologicalReaction direction="left-to-right" evidence="8">
        <dbReference type="Rhea" id="RHEA:40316"/>
    </physiologicalReaction>
</comment>
<gene>
    <name evidence="19" type="ORF">EOD39_20672</name>
</gene>
<comment type="catalytic activity">
    <reaction evidence="14">
        <text>octanoyl-CoA + O2 = (2E)-octenoyl-CoA + H2O2</text>
        <dbReference type="Rhea" id="RHEA:40175"/>
        <dbReference type="ChEBI" id="CHEBI:15379"/>
        <dbReference type="ChEBI" id="CHEBI:16240"/>
        <dbReference type="ChEBI" id="CHEBI:57386"/>
        <dbReference type="ChEBI" id="CHEBI:62242"/>
    </reaction>
    <physiologicalReaction direction="left-to-right" evidence="14">
        <dbReference type="Rhea" id="RHEA:40176"/>
    </physiologicalReaction>
</comment>
<dbReference type="GO" id="GO:0071949">
    <property type="term" value="F:FAD binding"/>
    <property type="evidence" value="ECO:0007669"/>
    <property type="project" value="InterPro"/>
</dbReference>
<comment type="catalytic activity">
    <reaction evidence="4">
        <text>decanoyl-CoA + O2 = (2E)-decenoyl-CoA + H2O2</text>
        <dbReference type="Rhea" id="RHEA:40179"/>
        <dbReference type="ChEBI" id="CHEBI:15379"/>
        <dbReference type="ChEBI" id="CHEBI:16240"/>
        <dbReference type="ChEBI" id="CHEBI:61406"/>
        <dbReference type="ChEBI" id="CHEBI:61430"/>
    </reaction>
    <physiologicalReaction direction="left-to-right" evidence="4">
        <dbReference type="Rhea" id="RHEA:40180"/>
    </physiologicalReaction>
</comment>
<comment type="similarity">
    <text evidence="2">Belongs to the acyl-CoA oxidase family.</text>
</comment>